<name>A0A1M4SL09_9FIRM</name>
<organism evidence="2 3">
    <name type="scientific">Desulforamulus putei DSM 12395</name>
    <dbReference type="NCBI Taxonomy" id="1121429"/>
    <lineage>
        <taxon>Bacteria</taxon>
        <taxon>Bacillati</taxon>
        <taxon>Bacillota</taxon>
        <taxon>Clostridia</taxon>
        <taxon>Eubacteriales</taxon>
        <taxon>Peptococcaceae</taxon>
        <taxon>Desulforamulus</taxon>
    </lineage>
</organism>
<dbReference type="RefSeq" id="WP_073234180.1">
    <property type="nucleotide sequence ID" value="NZ_FQUY01000001.1"/>
</dbReference>
<evidence type="ECO:0000313" key="2">
    <source>
        <dbReference type="EMBL" id="SHE32891.1"/>
    </source>
</evidence>
<dbReference type="Proteomes" id="UP000184148">
    <property type="component" value="Unassembled WGS sequence"/>
</dbReference>
<dbReference type="AlphaFoldDB" id="A0A1M4SL09"/>
<feature type="domain" description="Cupin type-2" evidence="1">
    <location>
        <begin position="37"/>
        <end position="106"/>
    </location>
</feature>
<dbReference type="EMBL" id="FQUY01000001">
    <property type="protein sequence ID" value="SHE32891.1"/>
    <property type="molecule type" value="Genomic_DNA"/>
</dbReference>
<dbReference type="InterPro" id="IPR013096">
    <property type="entry name" value="Cupin_2"/>
</dbReference>
<reference evidence="3" key="1">
    <citation type="submission" date="2016-11" db="EMBL/GenBank/DDBJ databases">
        <authorList>
            <person name="Varghese N."/>
            <person name="Submissions S."/>
        </authorList>
    </citation>
    <scope>NUCLEOTIDE SEQUENCE [LARGE SCALE GENOMIC DNA]</scope>
    <source>
        <strain evidence="3">DSM 12395</strain>
    </source>
</reference>
<evidence type="ECO:0000259" key="1">
    <source>
        <dbReference type="Pfam" id="PF07883"/>
    </source>
</evidence>
<dbReference type="STRING" id="1121429.SAMN02745133_00160"/>
<gene>
    <name evidence="2" type="ORF">SAMN02745133_00160</name>
</gene>
<dbReference type="OrthoDB" id="25744at2"/>
<keyword evidence="3" id="KW-1185">Reference proteome</keyword>
<dbReference type="Gene3D" id="2.60.120.10">
    <property type="entry name" value="Jelly Rolls"/>
    <property type="match status" value="1"/>
</dbReference>
<sequence>MEIVTIKDAEADQSSDVIMKTLFGDNVNDGRTRFGTVMIPPGIRIPAQGASSHDADEYSVVLKGSIVTMSGGKEYRVTSGQATFIPAGEAHWCLNDGNENCEIIWVLVKR</sequence>
<evidence type="ECO:0000313" key="3">
    <source>
        <dbReference type="Proteomes" id="UP000184148"/>
    </source>
</evidence>
<proteinExistence type="predicted"/>
<dbReference type="InterPro" id="IPR011051">
    <property type="entry name" value="RmlC_Cupin_sf"/>
</dbReference>
<dbReference type="InterPro" id="IPR014710">
    <property type="entry name" value="RmlC-like_jellyroll"/>
</dbReference>
<dbReference type="Pfam" id="PF07883">
    <property type="entry name" value="Cupin_2"/>
    <property type="match status" value="1"/>
</dbReference>
<dbReference type="SUPFAM" id="SSF51182">
    <property type="entry name" value="RmlC-like cupins"/>
    <property type="match status" value="1"/>
</dbReference>
<protein>
    <submittedName>
        <fullName evidence="2">Cupin domain-containing protein</fullName>
    </submittedName>
</protein>
<accession>A0A1M4SL09</accession>